<dbReference type="PROSITE" id="PS50801">
    <property type="entry name" value="STAS"/>
    <property type="match status" value="1"/>
</dbReference>
<reference evidence="8 9" key="1">
    <citation type="submission" date="2015-06" db="EMBL/GenBank/DDBJ databases">
        <title>Draft genome sequence of the purine-degrading Clostridium cylindrosporum HC-1 (DSM 605).</title>
        <authorList>
            <person name="Poehlein A."/>
            <person name="Schiel-Bengelsdorf B."/>
            <person name="Bengelsdorf F."/>
            <person name="Daniel R."/>
            <person name="Duerre P."/>
        </authorList>
    </citation>
    <scope>NUCLEOTIDE SEQUENCE [LARGE SCALE GENOMIC DNA]</scope>
    <source>
        <strain evidence="8 9">DSM 605</strain>
    </source>
</reference>
<sequence>MFISFDRKDATLVVTLVGELDHHNAEIVRIKIDNKIDELGSQNIIFDFNGVNFMDSSGIGVVMGRYRKLSTTGGKACVINLKPQIKRVFELSGLFKIIPEYEDIQKAVSNL</sequence>
<organism evidence="8 9">
    <name type="scientific">Clostridium cylindrosporum DSM 605</name>
    <dbReference type="NCBI Taxonomy" id="1121307"/>
    <lineage>
        <taxon>Bacteria</taxon>
        <taxon>Bacillati</taxon>
        <taxon>Bacillota</taxon>
        <taxon>Clostridia</taxon>
        <taxon>Eubacteriales</taxon>
        <taxon>Clostridiaceae</taxon>
        <taxon>Clostridium</taxon>
    </lineage>
</organism>
<protein>
    <recommendedName>
        <fullName evidence="3 6">Anti-sigma F factor antagonist</fullName>
    </recommendedName>
    <alternativeName>
        <fullName evidence="6">Stage II sporulation protein</fullName>
    </alternativeName>
</protein>
<keyword evidence="9" id="KW-1185">Reference proteome</keyword>
<dbReference type="PANTHER" id="PTHR33495">
    <property type="entry name" value="ANTI-SIGMA FACTOR ANTAGONIST TM_1081-RELATED-RELATED"/>
    <property type="match status" value="1"/>
</dbReference>
<evidence type="ECO:0000256" key="3">
    <source>
        <dbReference type="ARBA" id="ARBA00020784"/>
    </source>
</evidence>
<accession>A0A0J8DED0</accession>
<evidence type="ECO:0000313" key="8">
    <source>
        <dbReference type="EMBL" id="KMT22579.1"/>
    </source>
</evidence>
<proteinExistence type="inferred from homology"/>
<dbReference type="GO" id="GO:0045152">
    <property type="term" value="F:antisigma factor binding"/>
    <property type="evidence" value="ECO:0007669"/>
    <property type="project" value="InterPro"/>
</dbReference>
<dbReference type="InterPro" id="IPR014237">
    <property type="entry name" value="Anti-sigma_F_ant"/>
</dbReference>
<comment type="similarity">
    <text evidence="2 6">Belongs to the anti-sigma-factor antagonist family.</text>
</comment>
<comment type="caution">
    <text evidence="8">The sequence shown here is derived from an EMBL/GenBank/DDBJ whole genome shotgun (WGS) entry which is preliminary data.</text>
</comment>
<feature type="domain" description="STAS" evidence="7">
    <location>
        <begin position="1"/>
        <end position="111"/>
    </location>
</feature>
<evidence type="ECO:0000256" key="2">
    <source>
        <dbReference type="ARBA" id="ARBA00009013"/>
    </source>
</evidence>
<dbReference type="GO" id="GO:0030435">
    <property type="term" value="P:sporulation resulting in formation of a cellular spore"/>
    <property type="evidence" value="ECO:0007669"/>
    <property type="project" value="UniProtKB-KW"/>
</dbReference>
<evidence type="ECO:0000259" key="7">
    <source>
        <dbReference type="PROSITE" id="PS50801"/>
    </source>
</evidence>
<evidence type="ECO:0000256" key="6">
    <source>
        <dbReference type="RuleBase" id="RU003749"/>
    </source>
</evidence>
<dbReference type="PATRIC" id="fig|1121307.3.peg.2593"/>
<dbReference type="OrthoDB" id="9796601at2"/>
<dbReference type="CDD" id="cd07043">
    <property type="entry name" value="STAS_anti-anti-sigma_factors"/>
    <property type="match status" value="1"/>
</dbReference>
<dbReference type="EMBL" id="LFVU01000006">
    <property type="protein sequence ID" value="KMT22579.1"/>
    <property type="molecule type" value="Genomic_DNA"/>
</dbReference>
<dbReference type="Proteomes" id="UP000036756">
    <property type="component" value="Unassembled WGS sequence"/>
</dbReference>
<evidence type="ECO:0000256" key="1">
    <source>
        <dbReference type="ARBA" id="ARBA00001976"/>
    </source>
</evidence>
<dbReference type="RefSeq" id="WP_048569789.1">
    <property type="nucleotide sequence ID" value="NZ_LFVU01000006.1"/>
</dbReference>
<dbReference type="Gene3D" id="3.30.750.24">
    <property type="entry name" value="STAS domain"/>
    <property type="match status" value="1"/>
</dbReference>
<keyword evidence="4" id="KW-0597">Phosphoprotein</keyword>
<name>A0A0J8DED0_CLOCY</name>
<keyword evidence="5" id="KW-0749">Sporulation</keyword>
<dbReference type="InterPro" id="IPR002645">
    <property type="entry name" value="STAS_dom"/>
</dbReference>
<evidence type="ECO:0000256" key="5">
    <source>
        <dbReference type="ARBA" id="ARBA00022969"/>
    </source>
</evidence>
<dbReference type="STRING" id="1121307.CLCY_9c00100"/>
<dbReference type="Pfam" id="PF01740">
    <property type="entry name" value="STAS"/>
    <property type="match status" value="1"/>
</dbReference>
<dbReference type="InterPro" id="IPR036513">
    <property type="entry name" value="STAS_dom_sf"/>
</dbReference>
<dbReference type="NCBIfam" id="TIGR02886">
    <property type="entry name" value="spore_II_AA"/>
    <property type="match status" value="1"/>
</dbReference>
<dbReference type="SUPFAM" id="SSF52091">
    <property type="entry name" value="SpoIIaa-like"/>
    <property type="match status" value="1"/>
</dbReference>
<evidence type="ECO:0000313" key="9">
    <source>
        <dbReference type="Proteomes" id="UP000036756"/>
    </source>
</evidence>
<dbReference type="PANTHER" id="PTHR33495:SF2">
    <property type="entry name" value="ANTI-SIGMA FACTOR ANTAGONIST TM_1081-RELATED"/>
    <property type="match status" value="1"/>
</dbReference>
<gene>
    <name evidence="8" type="primary">spoIIAA</name>
    <name evidence="8" type="ORF">CLCY_9c00100</name>
</gene>
<dbReference type="NCBIfam" id="TIGR00377">
    <property type="entry name" value="ant_ant_sig"/>
    <property type="match status" value="1"/>
</dbReference>
<dbReference type="GO" id="GO:0043856">
    <property type="term" value="F:anti-sigma factor antagonist activity"/>
    <property type="evidence" value="ECO:0007669"/>
    <property type="project" value="InterPro"/>
</dbReference>
<comment type="function">
    <text evidence="1">In the phosphorylated form it could act as an anti-anti-sigma factor that counteracts SpoIIAB and thus releases sigma f from inhibition.</text>
</comment>
<evidence type="ECO:0000256" key="4">
    <source>
        <dbReference type="ARBA" id="ARBA00022553"/>
    </source>
</evidence>
<dbReference type="InterPro" id="IPR003658">
    <property type="entry name" value="Anti-sigma_ant"/>
</dbReference>
<dbReference type="AlphaFoldDB" id="A0A0J8DED0"/>